<reference evidence="1 2" key="1">
    <citation type="submission" date="2018-11" db="EMBL/GenBank/DDBJ databases">
        <authorList>
            <consortium name="Pathogen Informatics"/>
        </authorList>
    </citation>
    <scope>NUCLEOTIDE SEQUENCE [LARGE SCALE GENOMIC DNA]</scope>
</reference>
<protein>
    <submittedName>
        <fullName evidence="1">Uncharacterized protein</fullName>
    </submittedName>
</protein>
<proteinExistence type="predicted"/>
<dbReference type="AlphaFoldDB" id="A0A3P7R5J8"/>
<dbReference type="Proteomes" id="UP000281553">
    <property type="component" value="Unassembled WGS sequence"/>
</dbReference>
<evidence type="ECO:0000313" key="1">
    <source>
        <dbReference type="EMBL" id="VDN38406.1"/>
    </source>
</evidence>
<keyword evidence="2" id="KW-1185">Reference proteome</keyword>
<dbReference type="EMBL" id="UYRU01093041">
    <property type="protein sequence ID" value="VDN38406.1"/>
    <property type="molecule type" value="Genomic_DNA"/>
</dbReference>
<organism evidence="1 2">
    <name type="scientific">Dibothriocephalus latus</name>
    <name type="common">Fish tapeworm</name>
    <name type="synonym">Diphyllobothrium latum</name>
    <dbReference type="NCBI Taxonomy" id="60516"/>
    <lineage>
        <taxon>Eukaryota</taxon>
        <taxon>Metazoa</taxon>
        <taxon>Spiralia</taxon>
        <taxon>Lophotrochozoa</taxon>
        <taxon>Platyhelminthes</taxon>
        <taxon>Cestoda</taxon>
        <taxon>Eucestoda</taxon>
        <taxon>Diphyllobothriidea</taxon>
        <taxon>Diphyllobothriidae</taxon>
        <taxon>Dibothriocephalus</taxon>
    </lineage>
</organism>
<gene>
    <name evidence="1" type="ORF">DILT_LOCUS17593</name>
</gene>
<accession>A0A3P7R5J8</accession>
<evidence type="ECO:0000313" key="2">
    <source>
        <dbReference type="Proteomes" id="UP000281553"/>
    </source>
</evidence>
<sequence>MMPSSSSAQAKAQVASPGWVVPTRLTPLNNRSRLRWKSSKTFCC</sequence>
<name>A0A3P7R5J8_DIBLA</name>